<organism evidence="2 3">
    <name type="scientific">Lupinus luteus</name>
    <name type="common">European yellow lupine</name>
    <dbReference type="NCBI Taxonomy" id="3873"/>
    <lineage>
        <taxon>Eukaryota</taxon>
        <taxon>Viridiplantae</taxon>
        <taxon>Streptophyta</taxon>
        <taxon>Embryophyta</taxon>
        <taxon>Tracheophyta</taxon>
        <taxon>Spermatophyta</taxon>
        <taxon>Magnoliopsida</taxon>
        <taxon>eudicotyledons</taxon>
        <taxon>Gunneridae</taxon>
        <taxon>Pentapetalae</taxon>
        <taxon>rosids</taxon>
        <taxon>fabids</taxon>
        <taxon>Fabales</taxon>
        <taxon>Fabaceae</taxon>
        <taxon>Papilionoideae</taxon>
        <taxon>50 kb inversion clade</taxon>
        <taxon>genistoids sensu lato</taxon>
        <taxon>core genistoids</taxon>
        <taxon>Genisteae</taxon>
        <taxon>Lupinus</taxon>
    </lineage>
</organism>
<dbReference type="Pfam" id="PF02141">
    <property type="entry name" value="DENN"/>
    <property type="match status" value="1"/>
</dbReference>
<accession>A0AAV1Y132</accession>
<dbReference type="InterPro" id="IPR043153">
    <property type="entry name" value="DENN_C"/>
</dbReference>
<keyword evidence="3" id="KW-1185">Reference proteome</keyword>
<proteinExistence type="predicted"/>
<dbReference type="EMBL" id="CAXHTB010000019">
    <property type="protein sequence ID" value="CAL0326845.1"/>
    <property type="molecule type" value="Genomic_DNA"/>
</dbReference>
<dbReference type="Gene3D" id="3.30.450.200">
    <property type="match status" value="1"/>
</dbReference>
<evidence type="ECO:0000313" key="2">
    <source>
        <dbReference type="EMBL" id="CAL0326845.1"/>
    </source>
</evidence>
<dbReference type="AlphaFoldDB" id="A0AAV1Y132"/>
<dbReference type="Pfam" id="PF05899">
    <property type="entry name" value="Cupin_3"/>
    <property type="match status" value="1"/>
</dbReference>
<dbReference type="InterPro" id="IPR011051">
    <property type="entry name" value="RmlC_Cupin_sf"/>
</dbReference>
<comment type="caution">
    <text evidence="2">The sequence shown here is derived from an EMBL/GenBank/DDBJ whole genome shotgun (WGS) entry which is preliminary data.</text>
</comment>
<reference evidence="2 3" key="1">
    <citation type="submission" date="2024-03" db="EMBL/GenBank/DDBJ databases">
        <authorList>
            <person name="Martinez-Hernandez J."/>
        </authorList>
    </citation>
    <scope>NUCLEOTIDE SEQUENCE [LARGE SCALE GENOMIC DNA]</scope>
</reference>
<dbReference type="InterPro" id="IPR005113">
    <property type="entry name" value="uDENN_dom"/>
</dbReference>
<dbReference type="PROSITE" id="PS50211">
    <property type="entry name" value="DENN"/>
    <property type="match status" value="1"/>
</dbReference>
<gene>
    <name evidence="2" type="ORF">LLUT_LOCUS27905</name>
</gene>
<sequence>MDSKEEGESHKDNPSSMSMLHHLSEEAFRAAGEALQNLYYGGAGASDRSGGSSLPQIGSGVHRRSQSEIVAKGFHHSNGFQKLKSHVKRWRWSGSKYREEANFNPEILANQKRQWYQLHPKYLILFKYPPGKNLTVRLKDLASFCFPEGVKAAMLERSPSLSELNELVYGQEHLGRDDLSFIFTLKTADNATLYGVCLHVSEIVQRPPGILGTSYPHSHPSGICSRFLVSAPRCYCLLTRVPFFELHFEMLNSLIAQERLNRISQFVNELTLTGSIPSTPKLDDQMSSNANSPERELFNDWMSCAIPLDGAAAITAAAAGITSDDKIRQLSPKIWDSHSQSPASVTASDASDFFPVRDIDKDGRKNHQNHDNCAFEAPETHDSMERMNWNCESDQHSPHVGTHFSARSHKLERLGSFDSLFSPARSMISEDEDDLFANNETDCGDELLMEWAMENKNDLLQVVCRYHASPIPPRGSEFIFRPLEHLQAIQYIRHSVPSLGFSENCLNCSEPAKVNVKLADAEEALALSVWTTAATCRVLSLESVLALVAGVLLEKQVVVVCPNLGVLSATVLSLVPMIRPFQWQSLLLPVLPRKMIDFLDAPVPYIVGIPHKPEDLNMKTSNLVLVDVLKNQVKMCHLPKLPQYRELVSQLGPIHARLKCESSIARKNPAYRCNEVQADAATRFLNIMWHYLESLCSELKLHTITSVQSNNDRVSLLLKDSFIDSFPNRDQPFIKLFVDTQLFTVLSDAHLSSFESVLHSMASDSNPNLRITIERNPCQSRLDELNIKCWPKWGCSAGKYQLKFDAEETCYLVRGKVKAYPKGSSEFVEFGTGDLVTIPKGMSCTWDVSVAVDKYYKFESTTSSFSSS</sequence>
<dbReference type="InterPro" id="IPR014710">
    <property type="entry name" value="RmlC-like_jellyroll"/>
</dbReference>
<dbReference type="PANTHER" id="PTHR15288">
    <property type="entry name" value="DENN DOMAIN-CONTAINING PROTEIN 2"/>
    <property type="match status" value="1"/>
</dbReference>
<dbReference type="InterPro" id="IPR051942">
    <property type="entry name" value="DENN_domain_containing_2"/>
</dbReference>
<dbReference type="PANTHER" id="PTHR15288:SF0">
    <property type="entry name" value="UDENN DOMAIN-CONTAINING PROTEIN"/>
    <property type="match status" value="1"/>
</dbReference>
<dbReference type="SMART" id="SM00799">
    <property type="entry name" value="DENN"/>
    <property type="match status" value="1"/>
</dbReference>
<evidence type="ECO:0000259" key="1">
    <source>
        <dbReference type="PROSITE" id="PS50211"/>
    </source>
</evidence>
<protein>
    <recommendedName>
        <fullName evidence="1">UDENN domain-containing protein</fullName>
    </recommendedName>
</protein>
<name>A0AAV1Y132_LUPLU</name>
<dbReference type="Gene3D" id="2.60.120.10">
    <property type="entry name" value="Jelly Rolls"/>
    <property type="match status" value="1"/>
</dbReference>
<feature type="domain" description="UDENN" evidence="1">
    <location>
        <begin position="316"/>
        <end position="757"/>
    </location>
</feature>
<dbReference type="InterPro" id="IPR008579">
    <property type="entry name" value="UGlyAH_Cupin_dom"/>
</dbReference>
<dbReference type="Pfam" id="PF03456">
    <property type="entry name" value="uDENN"/>
    <property type="match status" value="1"/>
</dbReference>
<evidence type="ECO:0000313" key="3">
    <source>
        <dbReference type="Proteomes" id="UP001497480"/>
    </source>
</evidence>
<dbReference type="SUPFAM" id="SSF51182">
    <property type="entry name" value="RmlC-like cupins"/>
    <property type="match status" value="1"/>
</dbReference>
<dbReference type="Gene3D" id="3.40.50.11500">
    <property type="match status" value="1"/>
</dbReference>
<dbReference type="InterPro" id="IPR037516">
    <property type="entry name" value="Tripartite_DENN"/>
</dbReference>
<dbReference type="CDD" id="cd02227">
    <property type="entry name" value="cupin_TM1112-like"/>
    <property type="match status" value="1"/>
</dbReference>
<dbReference type="InterPro" id="IPR001194">
    <property type="entry name" value="cDENN_dom"/>
</dbReference>
<dbReference type="Proteomes" id="UP001497480">
    <property type="component" value="Unassembled WGS sequence"/>
</dbReference>